<feature type="transmembrane region" description="Helical" evidence="8">
    <location>
        <begin position="190"/>
        <end position="212"/>
    </location>
</feature>
<keyword evidence="7 8" id="KW-0472">Membrane</keyword>
<dbReference type="Gene3D" id="1.10.357.140">
    <property type="entry name" value="UbiA prenyltransferase"/>
    <property type="match status" value="1"/>
</dbReference>
<dbReference type="EMBL" id="JAVIBX010000029">
    <property type="protein sequence ID" value="MDQ8833595.1"/>
    <property type="molecule type" value="Genomic_DNA"/>
</dbReference>
<dbReference type="InterPro" id="IPR026046">
    <property type="entry name" value="UBIAD1"/>
</dbReference>
<dbReference type="CDD" id="cd13962">
    <property type="entry name" value="PT_UbiA_UBIAD1"/>
    <property type="match status" value="1"/>
</dbReference>
<evidence type="ECO:0000256" key="6">
    <source>
        <dbReference type="ARBA" id="ARBA00022989"/>
    </source>
</evidence>
<evidence type="ECO:0000313" key="12">
    <source>
        <dbReference type="Proteomes" id="UP001228446"/>
    </source>
</evidence>
<evidence type="ECO:0000256" key="3">
    <source>
        <dbReference type="ARBA" id="ARBA00022428"/>
    </source>
</evidence>
<dbReference type="Proteomes" id="UP001228446">
    <property type="component" value="Unassembled WGS sequence"/>
</dbReference>
<dbReference type="GO" id="GO:0046428">
    <property type="term" value="F:1,4-dihydroxy-2-naphthoate polyprenyltransferase activity"/>
    <property type="evidence" value="ECO:0007669"/>
    <property type="project" value="UniProtKB-EC"/>
</dbReference>
<keyword evidence="3" id="KW-0474">Menaquinone biosynthesis</keyword>
<accession>A0A2Z5U4Z2</accession>
<evidence type="ECO:0000256" key="8">
    <source>
        <dbReference type="SAM" id="Phobius"/>
    </source>
</evidence>
<dbReference type="NCBIfam" id="NF009926">
    <property type="entry name" value="PRK13387.1"/>
    <property type="match status" value="1"/>
</dbReference>
<keyword evidence="5 8" id="KW-0812">Transmembrane</keyword>
<evidence type="ECO:0000256" key="2">
    <source>
        <dbReference type="ARBA" id="ARBA00004863"/>
    </source>
</evidence>
<dbReference type="GO" id="GO:0016020">
    <property type="term" value="C:membrane"/>
    <property type="evidence" value="ECO:0007669"/>
    <property type="project" value="UniProtKB-SubCell"/>
</dbReference>
<dbReference type="NCBIfam" id="NF004752">
    <property type="entry name" value="PRK06080.1-4"/>
    <property type="match status" value="1"/>
</dbReference>
<gene>
    <name evidence="10" type="primary">menA</name>
    <name evidence="10" type="ORF">RFF62_07385</name>
    <name evidence="9" type="ORF">SR187_7900</name>
</gene>
<evidence type="ECO:0000313" key="9">
    <source>
        <dbReference type="EMBL" id="BBA93183.1"/>
    </source>
</evidence>
<dbReference type="KEGG" id="srq:SR187_7900"/>
<evidence type="ECO:0000313" key="10">
    <source>
        <dbReference type="EMBL" id="MDQ8833595.1"/>
    </source>
</evidence>
<evidence type="ECO:0000313" key="11">
    <source>
        <dbReference type="Proteomes" id="UP000269331"/>
    </source>
</evidence>
<keyword evidence="4 9" id="KW-0808">Transferase</keyword>
<proteinExistence type="predicted"/>
<keyword evidence="12" id="KW-1185">Reference proteome</keyword>
<feature type="transmembrane region" description="Helical" evidence="8">
    <location>
        <begin position="151"/>
        <end position="170"/>
    </location>
</feature>
<feature type="transmembrane region" description="Helical" evidence="8">
    <location>
        <begin position="96"/>
        <end position="115"/>
    </location>
</feature>
<dbReference type="InterPro" id="IPR044878">
    <property type="entry name" value="UbiA_sf"/>
</dbReference>
<feature type="transmembrane region" description="Helical" evidence="8">
    <location>
        <begin position="121"/>
        <end position="139"/>
    </location>
</feature>
<evidence type="ECO:0000256" key="4">
    <source>
        <dbReference type="ARBA" id="ARBA00022679"/>
    </source>
</evidence>
<protein>
    <submittedName>
        <fullName evidence="9">1,4-dihydroxy-2-naphthoate polyprenyltransferase</fullName>
        <ecNumber evidence="10">2.5.1.74</ecNumber>
    </submittedName>
</protein>
<reference evidence="10 12" key="2">
    <citation type="submission" date="2023-08" db="EMBL/GenBank/DDBJ databases">
        <title>Streptococcus ruminantium-associated sheep mastitis outbreak detected in Italy is distinct from bovine isolates.</title>
        <authorList>
            <person name="Rosa M.N."/>
            <person name="Vezina B."/>
            <person name="Tola S."/>
        </authorList>
    </citation>
    <scope>NUCLEOTIDE SEQUENCE [LARGE SCALE GENOMIC DNA]</scope>
    <source>
        <strain evidence="10 12">OM6730</strain>
    </source>
</reference>
<dbReference type="Pfam" id="PF01040">
    <property type="entry name" value="UbiA"/>
    <property type="match status" value="1"/>
</dbReference>
<feature type="transmembrane region" description="Helical" evidence="8">
    <location>
        <begin position="297"/>
        <end position="317"/>
    </location>
</feature>
<dbReference type="PIRSF" id="PIRSF005355">
    <property type="entry name" value="UBIAD1"/>
    <property type="match status" value="1"/>
</dbReference>
<reference evidence="9 11" key="1">
    <citation type="journal article" date="2018" name="Genome Biol. Evol.">
        <title>Complete Genome Sequence of Streptococcus ruminantium sp. nov. GUT-187T (=DSM 104980T =JCM 31869T), the Type Strain of S. ruminantium, and Comparison with Genome Sequences of Streptococcus suis Strains.</title>
        <authorList>
            <person name="Tohya M."/>
            <person name="Sekizaki T."/>
            <person name="Miyoshi-Akiyama T."/>
        </authorList>
    </citation>
    <scope>NUCLEOTIDE SEQUENCE [LARGE SCALE GENOMIC DNA]</scope>
    <source>
        <strain evidence="9 11">GUT187T</strain>
    </source>
</reference>
<dbReference type="GO" id="GO:0042371">
    <property type="term" value="P:vitamin K biosynthetic process"/>
    <property type="evidence" value="ECO:0007669"/>
    <property type="project" value="TreeGrafter"/>
</dbReference>
<dbReference type="GeneID" id="52230101"/>
<sequence length="318" mass="36389">MNKSISGLSLPVFLEFVEIKTKVASVFPMTLGILWAVYRYQTFNWLNTFLFVLAVLSFDMCTTAINNSMDYHKAKDEAYRQESNVIGKFSLEFRQMIGIVLGLLVFSIIVSLILVWRTSWLLLPLGTVCFLIGIFYTFGPIPLSRMPLGEVFSGVTMGFGIFFLSVFIQQPDLLLSSYLSGKWMSLHFSWTRLLEIFFMSLPLVTLIANIMLANNTCDLEEDVRNHRYTLVYYIGKKNALKLYFFLASLPWVLLFLYCVTGFLPIWALFGLLGVLPAYKSLTTYLKKQIKRETFVESVKSFVLFAGIYLLVLVLAIIL</sequence>
<comment type="pathway">
    <text evidence="2">Quinol/quinone metabolism; menaquinone biosynthesis.</text>
</comment>
<dbReference type="PANTHER" id="PTHR13929">
    <property type="entry name" value="1,4-DIHYDROXY-2-NAPHTHOATE OCTAPRENYLTRANSFERASE"/>
    <property type="match status" value="1"/>
</dbReference>
<dbReference type="UniPathway" id="UPA00079"/>
<feature type="transmembrane region" description="Helical" evidence="8">
    <location>
        <begin position="44"/>
        <end position="65"/>
    </location>
</feature>
<dbReference type="EMBL" id="AP018400">
    <property type="protein sequence ID" value="BBA93183.1"/>
    <property type="molecule type" value="Genomic_DNA"/>
</dbReference>
<evidence type="ECO:0000256" key="1">
    <source>
        <dbReference type="ARBA" id="ARBA00004141"/>
    </source>
</evidence>
<dbReference type="PANTHER" id="PTHR13929:SF0">
    <property type="entry name" value="UBIA PRENYLTRANSFERASE DOMAIN-CONTAINING PROTEIN 1"/>
    <property type="match status" value="1"/>
</dbReference>
<dbReference type="GO" id="GO:0009234">
    <property type="term" value="P:menaquinone biosynthetic process"/>
    <property type="evidence" value="ECO:0007669"/>
    <property type="project" value="UniProtKB-UniPathway"/>
</dbReference>
<dbReference type="EC" id="2.5.1.74" evidence="10"/>
<dbReference type="RefSeq" id="WP_024532858.1">
    <property type="nucleotide sequence ID" value="NZ_AP018400.1"/>
</dbReference>
<name>A0A2Z5U4Z2_9STRE</name>
<keyword evidence="6 8" id="KW-1133">Transmembrane helix</keyword>
<evidence type="ECO:0000256" key="5">
    <source>
        <dbReference type="ARBA" id="ARBA00022692"/>
    </source>
</evidence>
<dbReference type="AlphaFoldDB" id="A0A2Z5U4Z2"/>
<dbReference type="Proteomes" id="UP000269331">
    <property type="component" value="Chromosome"/>
</dbReference>
<dbReference type="InterPro" id="IPR000537">
    <property type="entry name" value="UbiA_prenyltransferase"/>
</dbReference>
<comment type="subcellular location">
    <subcellularLocation>
        <location evidence="1">Membrane</location>
        <topology evidence="1">Multi-pass membrane protein</topology>
    </subcellularLocation>
</comment>
<evidence type="ECO:0000256" key="7">
    <source>
        <dbReference type="ARBA" id="ARBA00023136"/>
    </source>
</evidence>
<organism evidence="9 11">
    <name type="scientific">Streptococcus ruminantium</name>
    <dbReference type="NCBI Taxonomy" id="1917441"/>
    <lineage>
        <taxon>Bacteria</taxon>
        <taxon>Bacillati</taxon>
        <taxon>Bacillota</taxon>
        <taxon>Bacilli</taxon>
        <taxon>Lactobacillales</taxon>
        <taxon>Streptococcaceae</taxon>
        <taxon>Streptococcus</taxon>
    </lineage>
</organism>